<protein>
    <submittedName>
        <fullName evidence="2">Uncharacterized protein</fullName>
    </submittedName>
</protein>
<dbReference type="AlphaFoldDB" id="A0A2H0WVV9"/>
<name>A0A2H0WVV9_9BACT</name>
<comment type="caution">
    <text evidence="2">The sequence shown here is derived from an EMBL/GenBank/DDBJ whole genome shotgun (WGS) entry which is preliminary data.</text>
</comment>
<dbReference type="EMBL" id="PEZF01000068">
    <property type="protein sequence ID" value="PIS16800.1"/>
    <property type="molecule type" value="Genomic_DNA"/>
</dbReference>
<keyword evidence="1" id="KW-0812">Transmembrane</keyword>
<gene>
    <name evidence="2" type="ORF">COT61_02035</name>
</gene>
<dbReference type="Proteomes" id="UP000229080">
    <property type="component" value="Unassembled WGS sequence"/>
</dbReference>
<feature type="transmembrane region" description="Helical" evidence="1">
    <location>
        <begin position="20"/>
        <end position="44"/>
    </location>
</feature>
<accession>A0A2H0WVV9</accession>
<evidence type="ECO:0000313" key="3">
    <source>
        <dbReference type="Proteomes" id="UP000229080"/>
    </source>
</evidence>
<sequence>MKWIYRSNSVIPAKAGIYNFIIYWIPAFAGMTTRFLSKLIKFFFLNSSTKKTPRDQLSPSVFLQKSG</sequence>
<keyword evidence="1" id="KW-0472">Membrane</keyword>
<evidence type="ECO:0000256" key="1">
    <source>
        <dbReference type="SAM" id="Phobius"/>
    </source>
</evidence>
<proteinExistence type="predicted"/>
<evidence type="ECO:0000313" key="2">
    <source>
        <dbReference type="EMBL" id="PIS16800.1"/>
    </source>
</evidence>
<organism evidence="2 3">
    <name type="scientific">Candidatus Portnoybacteria bacterium CG09_land_8_20_14_0_10_44_13</name>
    <dbReference type="NCBI Taxonomy" id="1974811"/>
    <lineage>
        <taxon>Bacteria</taxon>
        <taxon>Candidatus Portnoyibacteriota</taxon>
    </lineage>
</organism>
<keyword evidence="1" id="KW-1133">Transmembrane helix</keyword>
<reference evidence="3" key="1">
    <citation type="submission" date="2017-09" db="EMBL/GenBank/DDBJ databases">
        <title>Depth-based differentiation of microbial function through sediment-hosted aquifers and enrichment of novel symbionts in the deep terrestrial subsurface.</title>
        <authorList>
            <person name="Probst A.J."/>
            <person name="Ladd B."/>
            <person name="Jarett J.K."/>
            <person name="Geller-Mcgrath D.E."/>
            <person name="Sieber C.M.K."/>
            <person name="Emerson J.B."/>
            <person name="Anantharaman K."/>
            <person name="Thomas B.C."/>
            <person name="Malmstrom R."/>
            <person name="Stieglmeier M."/>
            <person name="Klingl A."/>
            <person name="Woyke T."/>
            <person name="Ryan C.M."/>
            <person name="Banfield J.F."/>
        </authorList>
    </citation>
    <scope>NUCLEOTIDE SEQUENCE [LARGE SCALE GENOMIC DNA]</scope>
</reference>